<keyword evidence="1" id="KW-0812">Transmembrane</keyword>
<dbReference type="RefSeq" id="WP_126724377.1">
    <property type="nucleotide sequence ID" value="NZ_RYZH01000008.1"/>
</dbReference>
<accession>A0A432MMZ4</accession>
<dbReference type="Pfam" id="PF07963">
    <property type="entry name" value="N_methyl"/>
    <property type="match status" value="1"/>
</dbReference>
<reference evidence="3 4" key="2">
    <citation type="submission" date="2019-01" db="EMBL/GenBank/DDBJ databases">
        <title>Tautonia sociabilis, a novel thermotolerant planctomycete of Isosphaeraceae family, isolated from a 4000 m deep subterranean habitat.</title>
        <authorList>
            <person name="Kovaleva O.L."/>
            <person name="Elcheninov A.G."/>
            <person name="Van Heerden E."/>
            <person name="Toshchakov S.V."/>
            <person name="Novikov A."/>
            <person name="Bonch-Osmolovskaya E.A."/>
            <person name="Kublanov I.V."/>
        </authorList>
    </citation>
    <scope>NUCLEOTIDE SEQUENCE [LARGE SCALE GENOMIC DNA]</scope>
    <source>
        <strain evidence="3 4">GM2012</strain>
    </source>
</reference>
<dbReference type="Proteomes" id="UP000280296">
    <property type="component" value="Unassembled WGS sequence"/>
</dbReference>
<dbReference type="PANTHER" id="PTHR30093:SF2">
    <property type="entry name" value="TYPE II SECRETION SYSTEM PROTEIN H"/>
    <property type="match status" value="1"/>
</dbReference>
<gene>
    <name evidence="3" type="ORF">TsocGM_05905</name>
</gene>
<keyword evidence="1" id="KW-1133">Transmembrane helix</keyword>
<dbReference type="NCBIfam" id="TIGR02532">
    <property type="entry name" value="IV_pilin_GFxxxE"/>
    <property type="match status" value="1"/>
</dbReference>
<sequence>MSIRHRKVDGFTLIELLVVIAIIGVLIALLLPAVQSAREAARRAQCTNNLKQIGLALHNYEGATGSFPWGDGPDQWNQWSSLALMTPYMEQYSIFSALNFSYGLQNPATNANTTAQRATLSFLQCPSDEDRLTAPDGHNNYAANAGNAPAAFYDWDNTNAFNGLFGWNGRPPDGLAPFTTPRRPQEAKTKPVVNLSDIRDGTSNTAAFSERVKGIGWFANPTVPDLTRPSATPVQIAKPANANDLNTPQAFYQACRQVSPYSPDAVFSPNFYAFGSYWHNGGFGHSRYNHIMTPNQHSCNYNTSRWGGDSGGAYTASSRHPGGVNVCFADGSVKFIKESISPQVWWALGSRAGGEVISSDQY</sequence>
<dbReference type="AlphaFoldDB" id="A0A432MMZ4"/>
<dbReference type="InterPro" id="IPR045584">
    <property type="entry name" value="Pilin-like"/>
</dbReference>
<dbReference type="PANTHER" id="PTHR30093">
    <property type="entry name" value="GENERAL SECRETION PATHWAY PROTEIN G"/>
    <property type="match status" value="1"/>
</dbReference>
<evidence type="ECO:0000256" key="1">
    <source>
        <dbReference type="SAM" id="Phobius"/>
    </source>
</evidence>
<comment type="caution">
    <text evidence="3">The sequence shown here is derived from an EMBL/GenBank/DDBJ whole genome shotgun (WGS) entry which is preliminary data.</text>
</comment>
<organism evidence="3 4">
    <name type="scientific">Tautonia sociabilis</name>
    <dbReference type="NCBI Taxonomy" id="2080755"/>
    <lineage>
        <taxon>Bacteria</taxon>
        <taxon>Pseudomonadati</taxon>
        <taxon>Planctomycetota</taxon>
        <taxon>Planctomycetia</taxon>
        <taxon>Isosphaerales</taxon>
        <taxon>Isosphaeraceae</taxon>
        <taxon>Tautonia</taxon>
    </lineage>
</organism>
<evidence type="ECO:0000259" key="2">
    <source>
        <dbReference type="Pfam" id="PF07596"/>
    </source>
</evidence>
<dbReference type="NCBIfam" id="TIGR04294">
    <property type="entry name" value="pre_pil_HX9DG"/>
    <property type="match status" value="1"/>
</dbReference>
<keyword evidence="4" id="KW-1185">Reference proteome</keyword>
<keyword evidence="1" id="KW-0472">Membrane</keyword>
<dbReference type="SUPFAM" id="SSF54523">
    <property type="entry name" value="Pili subunits"/>
    <property type="match status" value="1"/>
</dbReference>
<name>A0A432MMZ4_9BACT</name>
<feature type="transmembrane region" description="Helical" evidence="1">
    <location>
        <begin position="12"/>
        <end position="34"/>
    </location>
</feature>
<reference evidence="3 4" key="1">
    <citation type="submission" date="2018-12" db="EMBL/GenBank/DDBJ databases">
        <authorList>
            <person name="Toschakov S.V."/>
        </authorList>
    </citation>
    <scope>NUCLEOTIDE SEQUENCE [LARGE SCALE GENOMIC DNA]</scope>
    <source>
        <strain evidence="3 4">GM2012</strain>
    </source>
</reference>
<dbReference type="InterPro" id="IPR011453">
    <property type="entry name" value="DUF1559"/>
</dbReference>
<dbReference type="InterPro" id="IPR027558">
    <property type="entry name" value="Pre_pil_HX9DG_C"/>
</dbReference>
<feature type="domain" description="DUF1559" evidence="2">
    <location>
        <begin position="35"/>
        <end position="342"/>
    </location>
</feature>
<protein>
    <submittedName>
        <fullName evidence="3">DUF1559 domain-containing protein</fullName>
    </submittedName>
</protein>
<dbReference type="EMBL" id="RYZH01000008">
    <property type="protein sequence ID" value="RUL88670.1"/>
    <property type="molecule type" value="Genomic_DNA"/>
</dbReference>
<evidence type="ECO:0000313" key="3">
    <source>
        <dbReference type="EMBL" id="RUL88670.1"/>
    </source>
</evidence>
<dbReference type="Gene3D" id="3.30.700.10">
    <property type="entry name" value="Glycoprotein, Type 4 Pilin"/>
    <property type="match status" value="1"/>
</dbReference>
<dbReference type="InterPro" id="IPR012902">
    <property type="entry name" value="N_methyl_site"/>
</dbReference>
<dbReference type="OrthoDB" id="247141at2"/>
<dbReference type="Pfam" id="PF07596">
    <property type="entry name" value="SBP_bac_10"/>
    <property type="match status" value="1"/>
</dbReference>
<proteinExistence type="predicted"/>
<evidence type="ECO:0000313" key="4">
    <source>
        <dbReference type="Proteomes" id="UP000280296"/>
    </source>
</evidence>